<dbReference type="InterPro" id="IPR021272">
    <property type="entry name" value="DUF2851"/>
</dbReference>
<evidence type="ECO:0000313" key="2">
    <source>
        <dbReference type="Proteomes" id="UP001476807"/>
    </source>
</evidence>
<dbReference type="Proteomes" id="UP001476807">
    <property type="component" value="Unassembled WGS sequence"/>
</dbReference>
<accession>A0ABV1RRE0</accession>
<gene>
    <name evidence="1" type="ORF">ABS362_05240</name>
</gene>
<keyword evidence="2" id="KW-1185">Reference proteome</keyword>
<evidence type="ECO:0000313" key="1">
    <source>
        <dbReference type="EMBL" id="MER2996939.1"/>
    </source>
</evidence>
<reference evidence="1 2" key="1">
    <citation type="submission" date="2024-06" db="EMBL/GenBank/DDBJ databases">
        <title>Pontibacter populi HYL7-15.</title>
        <authorList>
            <person name="Kim M.K."/>
        </authorList>
    </citation>
    <scope>NUCLEOTIDE SEQUENCE [LARGE SCALE GENOMIC DNA]</scope>
    <source>
        <strain evidence="1 2">HYL7-15</strain>
    </source>
</reference>
<dbReference type="Pfam" id="PF11013">
    <property type="entry name" value="DUF2851"/>
    <property type="match status" value="1"/>
</dbReference>
<sequence length="431" mass="49630">MSMKEDFLHYIWQHQYYRKTDLATTEGEPVQVMRTGYYNTDAGPDFREAIVRIGDVEWSGSVEVHLRASDWRRHNHQTDLKYDQVTLHVVWEADTPVLRTDGTIIPVLELKDRVDTALVYTYRQLQEARTTIPCANVWPAVPEITKTMMLGRALTERLEQKGHEVLQLYTNYNHDWEATAYHVLFKGFGFKINQQPMERLAAALPATIVRKHRQLFQLEAMLFGQAGFLADLETEYAQQLAKEYSFLSHKYSLGEKAMQRHHWNFMRMRPANFPTVRLAQLAAVLANRQSFFTTILEAQTIKHYEALFMAEVSEFWQQHFTFTPEPTKATKTMGKGSAHNLVINVAVPLLAAYSHFSGDRTYLEKAIELLEKVKEASNKITRLYEELGWKAKTAADNQAALSLYKNYCQPVNCLQCAVGNKILKQNILSGS</sequence>
<protein>
    <submittedName>
        <fullName evidence="1">DUF2851 family protein</fullName>
    </submittedName>
</protein>
<dbReference type="RefSeq" id="WP_350411278.1">
    <property type="nucleotide sequence ID" value="NZ_JBEOKT010000004.1"/>
</dbReference>
<proteinExistence type="predicted"/>
<name>A0ABV1RRE0_9BACT</name>
<comment type="caution">
    <text evidence="1">The sequence shown here is derived from an EMBL/GenBank/DDBJ whole genome shotgun (WGS) entry which is preliminary data.</text>
</comment>
<dbReference type="EMBL" id="JBEOKT010000004">
    <property type="protein sequence ID" value="MER2996939.1"/>
    <property type="molecule type" value="Genomic_DNA"/>
</dbReference>
<organism evidence="1 2">
    <name type="scientific">Pontibacter populi</name>
    <dbReference type="NCBI Taxonomy" id="890055"/>
    <lineage>
        <taxon>Bacteria</taxon>
        <taxon>Pseudomonadati</taxon>
        <taxon>Bacteroidota</taxon>
        <taxon>Cytophagia</taxon>
        <taxon>Cytophagales</taxon>
        <taxon>Hymenobacteraceae</taxon>
        <taxon>Pontibacter</taxon>
    </lineage>
</organism>